<dbReference type="STRING" id="1314781.A0A165D2X9"/>
<dbReference type="Proteomes" id="UP000077266">
    <property type="component" value="Unassembled WGS sequence"/>
</dbReference>
<dbReference type="PANTHER" id="PTHR48081">
    <property type="entry name" value="AB HYDROLASE SUPERFAMILY PROTEIN C4A8.06C"/>
    <property type="match status" value="1"/>
</dbReference>
<comment type="similarity">
    <text evidence="1">Belongs to the 'GDXG' lipolytic enzyme family.</text>
</comment>
<accession>A0A165D2X9</accession>
<keyword evidence="6" id="KW-1185">Reference proteome</keyword>
<evidence type="ECO:0000259" key="4">
    <source>
        <dbReference type="Pfam" id="PF07859"/>
    </source>
</evidence>
<dbReference type="OrthoDB" id="2152029at2759"/>
<evidence type="ECO:0000256" key="3">
    <source>
        <dbReference type="PROSITE-ProRule" id="PRU10038"/>
    </source>
</evidence>
<dbReference type="Pfam" id="PF07859">
    <property type="entry name" value="Abhydrolase_3"/>
    <property type="match status" value="1"/>
</dbReference>
<dbReference type="PROSITE" id="PS01174">
    <property type="entry name" value="LIPASE_GDXG_SER"/>
    <property type="match status" value="1"/>
</dbReference>
<dbReference type="InterPro" id="IPR033140">
    <property type="entry name" value="Lipase_GDXG_put_SER_AS"/>
</dbReference>
<dbReference type="InterPro" id="IPR013094">
    <property type="entry name" value="AB_hydrolase_3"/>
</dbReference>
<evidence type="ECO:0000313" key="6">
    <source>
        <dbReference type="Proteomes" id="UP000077266"/>
    </source>
</evidence>
<feature type="active site" evidence="3">
    <location>
        <position position="225"/>
    </location>
</feature>
<keyword evidence="2 5" id="KW-0378">Hydrolase</keyword>
<reference evidence="5 6" key="1">
    <citation type="journal article" date="2016" name="Mol. Biol. Evol.">
        <title>Comparative Genomics of Early-Diverging Mushroom-Forming Fungi Provides Insights into the Origins of Lignocellulose Decay Capabilities.</title>
        <authorList>
            <person name="Nagy L.G."/>
            <person name="Riley R."/>
            <person name="Tritt A."/>
            <person name="Adam C."/>
            <person name="Daum C."/>
            <person name="Floudas D."/>
            <person name="Sun H."/>
            <person name="Yadav J.S."/>
            <person name="Pangilinan J."/>
            <person name="Larsson K.H."/>
            <person name="Matsuura K."/>
            <person name="Barry K."/>
            <person name="Labutti K."/>
            <person name="Kuo R."/>
            <person name="Ohm R.A."/>
            <person name="Bhattacharya S.S."/>
            <person name="Shirouzu T."/>
            <person name="Yoshinaga Y."/>
            <person name="Martin F.M."/>
            <person name="Grigoriev I.V."/>
            <person name="Hibbett D.S."/>
        </authorList>
    </citation>
    <scope>NUCLEOTIDE SEQUENCE [LARGE SCALE GENOMIC DNA]</scope>
    <source>
        <strain evidence="5 6">HHB12029</strain>
    </source>
</reference>
<proteinExistence type="inferred from homology"/>
<protein>
    <submittedName>
        <fullName evidence="5">Alpha/beta-hydrolase</fullName>
    </submittedName>
</protein>
<dbReference type="InterPro" id="IPR050300">
    <property type="entry name" value="GDXG_lipolytic_enzyme"/>
</dbReference>
<sequence length="401" mass="44834">MSFSFPHHPHPWRYFYLASVAARIALYSPAWAVFYIPSCNRPRLSWSYGRALLHRVFSYAVEHAFKTGPWFLVPSPGRPGVDNAVLVPGAPDVLHGEIRDIAVRNDVQLDAPVLAYWYGAPGETLETLNRPARPGERVILNLHGGGYIIETAGPRGLFVGWIRDTIRSPGSPVARALMPEYRLSSTTPFKEENAFPAALIDAVASYQYLLSLGFESSNITVSGDSAGGHLALCLVRYICLVGLPPPRDLILLSPGPEWRESSHDGPDSSFVLNAQSDYARTYFGSGYIARALSGKALPLEDFSANPWLSPGSLDVAEDSIADWFRRFPRTLFLAGGAESMLDAIRCLRDRMLRDMGKERLEYVEVEDATHDWMNMFIVKPLFWEPERTLTMQRIVDFLNRT</sequence>
<dbReference type="InterPro" id="IPR029058">
    <property type="entry name" value="AB_hydrolase_fold"/>
</dbReference>
<dbReference type="PANTHER" id="PTHR48081:SF8">
    <property type="entry name" value="ALPHA_BETA HYDROLASE FOLD-3 DOMAIN-CONTAINING PROTEIN-RELATED"/>
    <property type="match status" value="1"/>
</dbReference>
<feature type="domain" description="Alpha/beta hydrolase fold-3" evidence="4">
    <location>
        <begin position="139"/>
        <end position="373"/>
    </location>
</feature>
<dbReference type="EMBL" id="KV426260">
    <property type="protein sequence ID" value="KZV83666.1"/>
    <property type="molecule type" value="Genomic_DNA"/>
</dbReference>
<dbReference type="InParanoid" id="A0A165D2X9"/>
<evidence type="ECO:0000256" key="2">
    <source>
        <dbReference type="ARBA" id="ARBA00022801"/>
    </source>
</evidence>
<organism evidence="5 6">
    <name type="scientific">Exidia glandulosa HHB12029</name>
    <dbReference type="NCBI Taxonomy" id="1314781"/>
    <lineage>
        <taxon>Eukaryota</taxon>
        <taxon>Fungi</taxon>
        <taxon>Dikarya</taxon>
        <taxon>Basidiomycota</taxon>
        <taxon>Agaricomycotina</taxon>
        <taxon>Agaricomycetes</taxon>
        <taxon>Auriculariales</taxon>
        <taxon>Exidiaceae</taxon>
        <taxon>Exidia</taxon>
    </lineage>
</organism>
<gene>
    <name evidence="5" type="ORF">EXIGLDRAFT_842794</name>
</gene>
<evidence type="ECO:0000256" key="1">
    <source>
        <dbReference type="ARBA" id="ARBA00010515"/>
    </source>
</evidence>
<dbReference type="Gene3D" id="3.40.50.1820">
    <property type="entry name" value="alpha/beta hydrolase"/>
    <property type="match status" value="1"/>
</dbReference>
<dbReference type="GO" id="GO:0016787">
    <property type="term" value="F:hydrolase activity"/>
    <property type="evidence" value="ECO:0007669"/>
    <property type="project" value="UniProtKB-KW"/>
</dbReference>
<evidence type="ECO:0000313" key="5">
    <source>
        <dbReference type="EMBL" id="KZV83666.1"/>
    </source>
</evidence>
<name>A0A165D2X9_EXIGL</name>
<dbReference type="AlphaFoldDB" id="A0A165D2X9"/>
<dbReference type="SUPFAM" id="SSF53474">
    <property type="entry name" value="alpha/beta-Hydrolases"/>
    <property type="match status" value="1"/>
</dbReference>